<dbReference type="GO" id="GO:0046872">
    <property type="term" value="F:metal ion binding"/>
    <property type="evidence" value="ECO:0007669"/>
    <property type="project" value="UniProtKB-KW"/>
</dbReference>
<dbReference type="PRINTS" id="PR00092">
    <property type="entry name" value="TYROSINASE"/>
</dbReference>
<feature type="domain" description="Tyrosinase copper-binding" evidence="4">
    <location>
        <begin position="115"/>
        <end position="132"/>
    </location>
</feature>
<dbReference type="SUPFAM" id="SSF48056">
    <property type="entry name" value="Di-copper centre-containing domain"/>
    <property type="match status" value="1"/>
</dbReference>
<evidence type="ECO:0000259" key="5">
    <source>
        <dbReference type="PROSITE" id="PS00498"/>
    </source>
</evidence>
<feature type="chain" id="PRO_5025391498" evidence="3">
    <location>
        <begin position="21"/>
        <end position="371"/>
    </location>
</feature>
<dbReference type="Proteomes" id="UP000799753">
    <property type="component" value="Unassembled WGS sequence"/>
</dbReference>
<dbReference type="GO" id="GO:0016491">
    <property type="term" value="F:oxidoreductase activity"/>
    <property type="evidence" value="ECO:0007669"/>
    <property type="project" value="UniProtKB-KW"/>
</dbReference>
<dbReference type="Gene3D" id="1.10.1280.10">
    <property type="entry name" value="Di-copper center containing domain from catechol oxidase"/>
    <property type="match status" value="1"/>
</dbReference>
<feature type="domain" description="Tyrosinase copper-binding" evidence="5">
    <location>
        <begin position="294"/>
        <end position="305"/>
    </location>
</feature>
<dbReference type="InterPro" id="IPR050316">
    <property type="entry name" value="Tyrosinase/Hemocyanin"/>
</dbReference>
<proteinExistence type="predicted"/>
<dbReference type="OrthoDB" id="6132182at2759"/>
<dbReference type="PANTHER" id="PTHR11474:SF125">
    <property type="entry name" value="N-ACETYL-6-HYDROXYTRYPTOPHAN OXIDASE IVOB-RELATED"/>
    <property type="match status" value="1"/>
</dbReference>
<dbReference type="PROSITE" id="PS00498">
    <property type="entry name" value="TYROSINASE_2"/>
    <property type="match status" value="1"/>
</dbReference>
<evidence type="ECO:0000256" key="1">
    <source>
        <dbReference type="ARBA" id="ARBA00022723"/>
    </source>
</evidence>
<organism evidence="6 7">
    <name type="scientific">Massarina eburnea CBS 473.64</name>
    <dbReference type="NCBI Taxonomy" id="1395130"/>
    <lineage>
        <taxon>Eukaryota</taxon>
        <taxon>Fungi</taxon>
        <taxon>Dikarya</taxon>
        <taxon>Ascomycota</taxon>
        <taxon>Pezizomycotina</taxon>
        <taxon>Dothideomycetes</taxon>
        <taxon>Pleosporomycetidae</taxon>
        <taxon>Pleosporales</taxon>
        <taxon>Massarineae</taxon>
        <taxon>Massarinaceae</taxon>
        <taxon>Massarina</taxon>
    </lineage>
</organism>
<keyword evidence="7" id="KW-1185">Reference proteome</keyword>
<dbReference type="PROSITE" id="PS00497">
    <property type="entry name" value="TYROSINASE_1"/>
    <property type="match status" value="1"/>
</dbReference>
<dbReference type="EMBL" id="MU006782">
    <property type="protein sequence ID" value="KAF2642114.1"/>
    <property type="molecule type" value="Genomic_DNA"/>
</dbReference>
<dbReference type="AlphaFoldDB" id="A0A6A6S7G3"/>
<evidence type="ECO:0000313" key="7">
    <source>
        <dbReference type="Proteomes" id="UP000799753"/>
    </source>
</evidence>
<keyword evidence="1" id="KW-0479">Metal-binding</keyword>
<evidence type="ECO:0000259" key="4">
    <source>
        <dbReference type="PROSITE" id="PS00497"/>
    </source>
</evidence>
<reference evidence="6" key="1">
    <citation type="journal article" date="2020" name="Stud. Mycol.">
        <title>101 Dothideomycetes genomes: a test case for predicting lifestyles and emergence of pathogens.</title>
        <authorList>
            <person name="Haridas S."/>
            <person name="Albert R."/>
            <person name="Binder M."/>
            <person name="Bloem J."/>
            <person name="Labutti K."/>
            <person name="Salamov A."/>
            <person name="Andreopoulos B."/>
            <person name="Baker S."/>
            <person name="Barry K."/>
            <person name="Bills G."/>
            <person name="Bluhm B."/>
            <person name="Cannon C."/>
            <person name="Castanera R."/>
            <person name="Culley D."/>
            <person name="Daum C."/>
            <person name="Ezra D."/>
            <person name="Gonzalez J."/>
            <person name="Henrissat B."/>
            <person name="Kuo A."/>
            <person name="Liang C."/>
            <person name="Lipzen A."/>
            <person name="Lutzoni F."/>
            <person name="Magnuson J."/>
            <person name="Mondo S."/>
            <person name="Nolan M."/>
            <person name="Ohm R."/>
            <person name="Pangilinan J."/>
            <person name="Park H.-J."/>
            <person name="Ramirez L."/>
            <person name="Alfaro M."/>
            <person name="Sun H."/>
            <person name="Tritt A."/>
            <person name="Yoshinaga Y."/>
            <person name="Zwiers L.-H."/>
            <person name="Turgeon B."/>
            <person name="Goodwin S."/>
            <person name="Spatafora J."/>
            <person name="Crous P."/>
            <person name="Grigoriev I."/>
        </authorList>
    </citation>
    <scope>NUCLEOTIDE SEQUENCE</scope>
    <source>
        <strain evidence="6">CBS 473.64</strain>
    </source>
</reference>
<evidence type="ECO:0000256" key="2">
    <source>
        <dbReference type="ARBA" id="ARBA00023002"/>
    </source>
</evidence>
<sequence>MKTTTFLQAAGVCLFGAASASTNATLDALVSESTSNLQSILEDRVQNASATCTSKNVQVRKEWSALASDEKLDYIDAVKCLLNTKQITPASAAPAVHNRFDDFAALHVNRTSVIHWTSYFFTWHRYYTWLYEQALRDECGYNGTQPYWDWSSTDTVTAHPLFDGSELSMGGNGVQTDHVATVYLPTPNVTSSILVSGTGGGCVTTGPFVNLTVSLGPHGAPMNDNGMVGNDRCLTRDFRDRYLQSTLSYDNVTTAMVQDDIVGHSYVVESQGLHDAGHQVIGGLQDDLWASPQDPYFFFHHAQIDRIWSLWQGLNQTVRTKEVTDTLTIHNLIPSANGTLDTPVDMGFLADARTIGDLSSSIDGPFCYIYA</sequence>
<gene>
    <name evidence="6" type="ORF">P280DRAFT_468566</name>
</gene>
<keyword evidence="3" id="KW-0732">Signal</keyword>
<dbReference type="PANTHER" id="PTHR11474">
    <property type="entry name" value="TYROSINASE FAMILY MEMBER"/>
    <property type="match status" value="1"/>
</dbReference>
<dbReference type="InterPro" id="IPR002227">
    <property type="entry name" value="Tyrosinase_Cu-bd"/>
</dbReference>
<name>A0A6A6S7G3_9PLEO</name>
<keyword evidence="2" id="KW-0560">Oxidoreductase</keyword>
<dbReference type="Pfam" id="PF00264">
    <property type="entry name" value="Tyrosinase"/>
    <property type="match status" value="1"/>
</dbReference>
<evidence type="ECO:0000256" key="3">
    <source>
        <dbReference type="SAM" id="SignalP"/>
    </source>
</evidence>
<dbReference type="InterPro" id="IPR008922">
    <property type="entry name" value="Di-copper_centre_dom_sf"/>
</dbReference>
<evidence type="ECO:0000313" key="6">
    <source>
        <dbReference type="EMBL" id="KAF2642114.1"/>
    </source>
</evidence>
<protein>
    <submittedName>
        <fullName evidence="6">Di-copper centre-containing protein</fullName>
    </submittedName>
</protein>
<accession>A0A6A6S7G3</accession>
<feature type="signal peptide" evidence="3">
    <location>
        <begin position="1"/>
        <end position="20"/>
    </location>
</feature>